<dbReference type="Gene3D" id="3.40.50.150">
    <property type="entry name" value="Vaccinia Virus protein VP39"/>
    <property type="match status" value="1"/>
</dbReference>
<comment type="caution">
    <text evidence="2">The sequence shown here is derived from an EMBL/GenBank/DDBJ whole genome shotgun (WGS) entry which is preliminary data.</text>
</comment>
<dbReference type="PANTHER" id="PTHR43861">
    <property type="entry name" value="TRANS-ACONITATE 2-METHYLTRANSFERASE-RELATED"/>
    <property type="match status" value="1"/>
</dbReference>
<evidence type="ECO:0000256" key="1">
    <source>
        <dbReference type="ARBA" id="ARBA00022679"/>
    </source>
</evidence>
<reference evidence="3" key="1">
    <citation type="submission" date="2017-09" db="EMBL/GenBank/DDBJ databases">
        <title>Depth-based differentiation of microbial function through sediment-hosted aquifers and enrichment of novel symbionts in the deep terrestrial subsurface.</title>
        <authorList>
            <person name="Probst A.J."/>
            <person name="Ladd B."/>
            <person name="Jarett J.K."/>
            <person name="Geller-Mcgrath D.E."/>
            <person name="Sieber C.M.K."/>
            <person name="Emerson J.B."/>
            <person name="Anantharaman K."/>
            <person name="Thomas B.C."/>
            <person name="Malmstrom R."/>
            <person name="Stieglmeier M."/>
            <person name="Klingl A."/>
            <person name="Woyke T."/>
            <person name="Ryan C.M."/>
            <person name="Banfield J.F."/>
        </authorList>
    </citation>
    <scope>NUCLEOTIDE SEQUENCE [LARGE SCALE GENOMIC DNA]</scope>
</reference>
<dbReference type="Proteomes" id="UP000231086">
    <property type="component" value="Unassembled WGS sequence"/>
</dbReference>
<dbReference type="PANTHER" id="PTHR43861:SF3">
    <property type="entry name" value="PUTATIVE (AFU_ORTHOLOGUE AFUA_2G14390)-RELATED"/>
    <property type="match status" value="1"/>
</dbReference>
<evidence type="ECO:0008006" key="4">
    <source>
        <dbReference type="Google" id="ProtNLM"/>
    </source>
</evidence>
<evidence type="ECO:0000313" key="3">
    <source>
        <dbReference type="Proteomes" id="UP000231086"/>
    </source>
</evidence>
<dbReference type="SUPFAM" id="SSF53335">
    <property type="entry name" value="S-adenosyl-L-methionine-dependent methyltransferases"/>
    <property type="match status" value="1"/>
</dbReference>
<dbReference type="Pfam" id="PF13489">
    <property type="entry name" value="Methyltransf_23"/>
    <property type="match status" value="1"/>
</dbReference>
<sequence>MLLKNTWRFIKKNYANDSRRTFHRTDLWRRRARAGFHRSVLWRWSCGGNRKIKMEGKNKKIEYPVCWCGENDYEPILTGGKNGFEILGCRSCGLARTWPVPDASVERYADYPIVAYRQNKKILMGFMRQLLRLVLKYKQGGQLLEIGSGAGYFLKIAQKHFAVKGLELSRAGAALSAKNLGPNVVQRKTLLRAASPDGFFTVVVLNHVLEHVADLGGLLAEINRVLEPGGLLVLGAPNFGGWFARWRKIKWPGLRPKEHVWQFTPQSLRQILKANGFVLRATKQKASHNQASIFSRSNFSPRQFVLRIVNWLFGLLGRGDNLLVVAQRVEYGR</sequence>
<dbReference type="CDD" id="cd02440">
    <property type="entry name" value="AdoMet_MTases"/>
    <property type="match status" value="1"/>
</dbReference>
<keyword evidence="1" id="KW-0808">Transferase</keyword>
<evidence type="ECO:0000313" key="2">
    <source>
        <dbReference type="EMBL" id="PJE59819.1"/>
    </source>
</evidence>
<accession>A0A2M8KIS0</accession>
<dbReference type="InterPro" id="IPR029063">
    <property type="entry name" value="SAM-dependent_MTases_sf"/>
</dbReference>
<proteinExistence type="predicted"/>
<dbReference type="EMBL" id="PFEA01000029">
    <property type="protein sequence ID" value="PJE59819.1"/>
    <property type="molecule type" value="Genomic_DNA"/>
</dbReference>
<name>A0A2M8KIS0_9BACT</name>
<dbReference type="AlphaFoldDB" id="A0A2M8KIS0"/>
<organism evidence="2 3">
    <name type="scientific">Candidatus Portnoybacteria bacterium CG10_big_fil_rev_8_21_14_0_10_44_7</name>
    <dbReference type="NCBI Taxonomy" id="1974816"/>
    <lineage>
        <taxon>Bacteria</taxon>
        <taxon>Candidatus Portnoyibacteriota</taxon>
    </lineage>
</organism>
<dbReference type="GO" id="GO:0016740">
    <property type="term" value="F:transferase activity"/>
    <property type="evidence" value="ECO:0007669"/>
    <property type="project" value="UniProtKB-KW"/>
</dbReference>
<protein>
    <recommendedName>
        <fullName evidence="4">Methyltransferase type 11 domain-containing protein</fullName>
    </recommendedName>
</protein>
<gene>
    <name evidence="2" type="ORF">COU85_01605</name>
</gene>